<dbReference type="InterPro" id="IPR050182">
    <property type="entry name" value="Cytochrome_P450_fam2"/>
</dbReference>
<comment type="cofactor">
    <cofactor evidence="1">
        <name>heme</name>
        <dbReference type="ChEBI" id="CHEBI:30413"/>
    </cofactor>
</comment>
<dbReference type="AlphaFoldDB" id="A0A8C2JQ18"/>
<accession>A0A8C2JQ18</accession>
<evidence type="ECO:0000256" key="1">
    <source>
        <dbReference type="ARBA" id="ARBA00001971"/>
    </source>
</evidence>
<dbReference type="PANTHER" id="PTHR24300">
    <property type="entry name" value="CYTOCHROME P450 508A4-RELATED"/>
    <property type="match status" value="1"/>
</dbReference>
<dbReference type="InterPro" id="IPR001128">
    <property type="entry name" value="Cyt_P450"/>
</dbReference>
<dbReference type="InterPro" id="IPR002401">
    <property type="entry name" value="Cyt_P450_E_grp-I"/>
</dbReference>
<dbReference type="PRINTS" id="PR00463">
    <property type="entry name" value="EP450I"/>
</dbReference>
<dbReference type="GO" id="GO:0006805">
    <property type="term" value="P:xenobiotic metabolic process"/>
    <property type="evidence" value="ECO:0007669"/>
    <property type="project" value="TreeGrafter"/>
</dbReference>
<dbReference type="Proteomes" id="UP000694701">
    <property type="component" value="Unplaced"/>
</dbReference>
<dbReference type="PANTHER" id="PTHR24300:SF375">
    <property type="entry name" value="CYTOCHROME P450 FAMILY"/>
    <property type="match status" value="1"/>
</dbReference>
<reference evidence="5" key="1">
    <citation type="submission" date="2025-08" db="UniProtKB">
        <authorList>
            <consortium name="Ensembl"/>
        </authorList>
    </citation>
    <scope>IDENTIFICATION</scope>
</reference>
<dbReference type="Ensembl" id="ENSCCRT00020105929.1">
    <property type="protein sequence ID" value="ENSCCRP00020096881.1"/>
    <property type="gene ID" value="ENSCCRG00020044616.1"/>
</dbReference>
<keyword evidence="3" id="KW-0479">Metal-binding</keyword>
<evidence type="ECO:0000313" key="5">
    <source>
        <dbReference type="Ensembl" id="ENSCCRP00020096881.1"/>
    </source>
</evidence>
<evidence type="ECO:0000256" key="3">
    <source>
        <dbReference type="ARBA" id="ARBA00022723"/>
    </source>
</evidence>
<comment type="similarity">
    <text evidence="2">Belongs to the cytochrome P450 family.</text>
</comment>
<dbReference type="GO" id="GO:0016712">
    <property type="term" value="F:oxidoreductase activity, acting on paired donors, with incorporation or reduction of molecular oxygen, reduced flavin or flavoprotein as one donor, and incorporation of one atom of oxygen"/>
    <property type="evidence" value="ECO:0007669"/>
    <property type="project" value="TreeGrafter"/>
</dbReference>
<dbReference type="Pfam" id="PF00067">
    <property type="entry name" value="p450"/>
    <property type="match status" value="1"/>
</dbReference>
<protein>
    <submittedName>
        <fullName evidence="5">Uncharacterized protein</fullName>
    </submittedName>
</protein>
<evidence type="ECO:0000256" key="2">
    <source>
        <dbReference type="ARBA" id="ARBA00010617"/>
    </source>
</evidence>
<sequence length="135" mass="15482">FSPMVFVKAGLVMLLLWKSQRKQSCIGQLPPGPTPYPLKKYGSVFTIWLANSPVVIISGYQALKDTMIGLGEEFSGRLERAGSLKNHFCLTGHCWKQMRRFTLMMLKNFGMGHRSFEEQVREEAEKKCKVLRKKK</sequence>
<evidence type="ECO:0000256" key="4">
    <source>
        <dbReference type="ARBA" id="ARBA00023004"/>
    </source>
</evidence>
<dbReference type="InterPro" id="IPR036396">
    <property type="entry name" value="Cyt_P450_sf"/>
</dbReference>
<dbReference type="GO" id="GO:0005737">
    <property type="term" value="C:cytoplasm"/>
    <property type="evidence" value="ECO:0007669"/>
    <property type="project" value="TreeGrafter"/>
</dbReference>
<organism evidence="5 6">
    <name type="scientific">Cyprinus carpio</name>
    <name type="common">Common carp</name>
    <dbReference type="NCBI Taxonomy" id="7962"/>
    <lineage>
        <taxon>Eukaryota</taxon>
        <taxon>Metazoa</taxon>
        <taxon>Chordata</taxon>
        <taxon>Craniata</taxon>
        <taxon>Vertebrata</taxon>
        <taxon>Euteleostomi</taxon>
        <taxon>Actinopterygii</taxon>
        <taxon>Neopterygii</taxon>
        <taxon>Teleostei</taxon>
        <taxon>Ostariophysi</taxon>
        <taxon>Cypriniformes</taxon>
        <taxon>Cyprinidae</taxon>
        <taxon>Cyprininae</taxon>
        <taxon>Cyprinus</taxon>
    </lineage>
</organism>
<proteinExistence type="inferred from homology"/>
<dbReference type="SUPFAM" id="SSF48264">
    <property type="entry name" value="Cytochrome P450"/>
    <property type="match status" value="1"/>
</dbReference>
<evidence type="ECO:0000313" key="6">
    <source>
        <dbReference type="Proteomes" id="UP000694701"/>
    </source>
</evidence>
<dbReference type="Gene3D" id="1.10.630.10">
    <property type="entry name" value="Cytochrome P450"/>
    <property type="match status" value="1"/>
</dbReference>
<dbReference type="GO" id="GO:0020037">
    <property type="term" value="F:heme binding"/>
    <property type="evidence" value="ECO:0007669"/>
    <property type="project" value="InterPro"/>
</dbReference>
<name>A0A8C2JQ18_CYPCA</name>
<keyword evidence="4" id="KW-0408">Iron</keyword>
<dbReference type="GO" id="GO:0005506">
    <property type="term" value="F:iron ion binding"/>
    <property type="evidence" value="ECO:0007669"/>
    <property type="project" value="InterPro"/>
</dbReference>
<dbReference type="GO" id="GO:0006082">
    <property type="term" value="P:organic acid metabolic process"/>
    <property type="evidence" value="ECO:0007669"/>
    <property type="project" value="TreeGrafter"/>
</dbReference>